<evidence type="ECO:0000259" key="7">
    <source>
        <dbReference type="Pfam" id="PF00892"/>
    </source>
</evidence>
<keyword evidence="2" id="KW-1003">Cell membrane</keyword>
<organism evidence="8 9">
    <name type="scientific">Putridiphycobacter roseus</name>
    <dbReference type="NCBI Taxonomy" id="2219161"/>
    <lineage>
        <taxon>Bacteria</taxon>
        <taxon>Pseudomonadati</taxon>
        <taxon>Bacteroidota</taxon>
        <taxon>Flavobacteriia</taxon>
        <taxon>Flavobacteriales</taxon>
        <taxon>Crocinitomicaceae</taxon>
        <taxon>Putridiphycobacter</taxon>
    </lineage>
</organism>
<keyword evidence="9" id="KW-1185">Reference proteome</keyword>
<dbReference type="InterPro" id="IPR037185">
    <property type="entry name" value="EmrE-like"/>
</dbReference>
<evidence type="ECO:0000256" key="4">
    <source>
        <dbReference type="ARBA" id="ARBA00022989"/>
    </source>
</evidence>
<dbReference type="PANTHER" id="PTHR32322">
    <property type="entry name" value="INNER MEMBRANE TRANSPORTER"/>
    <property type="match status" value="1"/>
</dbReference>
<protein>
    <submittedName>
        <fullName evidence="8">EamA family transporter</fullName>
    </submittedName>
</protein>
<dbReference type="PANTHER" id="PTHR32322:SF18">
    <property type="entry name" value="S-ADENOSYLMETHIONINE_S-ADENOSYLHOMOCYSTEINE TRANSPORTER"/>
    <property type="match status" value="1"/>
</dbReference>
<feature type="transmembrane region" description="Helical" evidence="6">
    <location>
        <begin position="37"/>
        <end position="60"/>
    </location>
</feature>
<dbReference type="OrthoDB" id="1117213at2"/>
<dbReference type="AlphaFoldDB" id="A0A2W1N243"/>
<evidence type="ECO:0000256" key="2">
    <source>
        <dbReference type="ARBA" id="ARBA00022475"/>
    </source>
</evidence>
<keyword evidence="4 6" id="KW-1133">Transmembrane helix</keyword>
<evidence type="ECO:0000256" key="5">
    <source>
        <dbReference type="ARBA" id="ARBA00023136"/>
    </source>
</evidence>
<feature type="transmembrane region" description="Helical" evidence="6">
    <location>
        <begin position="156"/>
        <end position="174"/>
    </location>
</feature>
<comment type="caution">
    <text evidence="8">The sequence shown here is derived from an EMBL/GenBank/DDBJ whole genome shotgun (WGS) entry which is preliminary data.</text>
</comment>
<feature type="transmembrane region" description="Helical" evidence="6">
    <location>
        <begin position="127"/>
        <end position="144"/>
    </location>
</feature>
<dbReference type="EMBL" id="QKSB01000005">
    <property type="protein sequence ID" value="PZE17021.1"/>
    <property type="molecule type" value="Genomic_DNA"/>
</dbReference>
<dbReference type="GO" id="GO:0005886">
    <property type="term" value="C:plasma membrane"/>
    <property type="evidence" value="ECO:0007669"/>
    <property type="project" value="UniProtKB-SubCell"/>
</dbReference>
<feature type="transmembrane region" description="Helical" evidence="6">
    <location>
        <begin position="249"/>
        <end position="268"/>
    </location>
</feature>
<feature type="transmembrane region" description="Helical" evidence="6">
    <location>
        <begin position="7"/>
        <end position="25"/>
    </location>
</feature>
<gene>
    <name evidence="8" type="ORF">DNU06_09740</name>
</gene>
<dbReference type="SUPFAM" id="SSF103481">
    <property type="entry name" value="Multidrug resistance efflux transporter EmrE"/>
    <property type="match status" value="2"/>
</dbReference>
<reference evidence="8 9" key="1">
    <citation type="submission" date="2018-06" db="EMBL/GenBank/DDBJ databases">
        <title>The draft genome sequence of Crocinitomix sp. SM1701.</title>
        <authorList>
            <person name="Zhang X."/>
        </authorList>
    </citation>
    <scope>NUCLEOTIDE SEQUENCE [LARGE SCALE GENOMIC DNA]</scope>
    <source>
        <strain evidence="8 9">SM1701</strain>
    </source>
</reference>
<feature type="domain" description="EamA" evidence="7">
    <location>
        <begin position="156"/>
        <end position="291"/>
    </location>
</feature>
<feature type="transmembrane region" description="Helical" evidence="6">
    <location>
        <begin position="223"/>
        <end position="242"/>
    </location>
</feature>
<dbReference type="RefSeq" id="WP_111063130.1">
    <property type="nucleotide sequence ID" value="NZ_JBHUCU010000032.1"/>
</dbReference>
<dbReference type="InterPro" id="IPR000620">
    <property type="entry name" value="EamA_dom"/>
</dbReference>
<evidence type="ECO:0000313" key="9">
    <source>
        <dbReference type="Proteomes" id="UP000249248"/>
    </source>
</evidence>
<feature type="transmembrane region" description="Helical" evidence="6">
    <location>
        <begin position="72"/>
        <end position="92"/>
    </location>
</feature>
<evidence type="ECO:0000313" key="8">
    <source>
        <dbReference type="EMBL" id="PZE17021.1"/>
    </source>
</evidence>
<dbReference type="Pfam" id="PF00892">
    <property type="entry name" value="EamA"/>
    <property type="match status" value="2"/>
</dbReference>
<evidence type="ECO:0000256" key="3">
    <source>
        <dbReference type="ARBA" id="ARBA00022692"/>
    </source>
</evidence>
<keyword evidence="5 6" id="KW-0472">Membrane</keyword>
<feature type="transmembrane region" description="Helical" evidence="6">
    <location>
        <begin position="186"/>
        <end position="211"/>
    </location>
</feature>
<accession>A0A2W1N243</accession>
<sequence length="307" mass="34491">MKNETKAWLILMILSLVWGSSFILIKKAMEPIEGVMVFKPFQVGGLRMLIAGMVLLPIALKSMRLLNKRNSFYLFLVGMTGNFLPSFLFPLAETKIQSSLAGLLNMGTSVFVIIIAWFFFKDRINKIQMIGFSLCVFGLSMILFRQVNEADNDFFYALYVVIATACYAISMTLIKHKLQHLKPKEITALAFFFMLPFAIALTYFSGGFAAINMEVHTLQALGYLFILSVIGTALAVLLFNQLVSISTPLFTSSVTYIIPVIALFFGVLDGESFNMVHLIWIVLIFLGVYFMGKKGKNDVKSQERKVN</sequence>
<dbReference type="Proteomes" id="UP000249248">
    <property type="component" value="Unassembled WGS sequence"/>
</dbReference>
<evidence type="ECO:0000256" key="6">
    <source>
        <dbReference type="SAM" id="Phobius"/>
    </source>
</evidence>
<feature type="transmembrane region" description="Helical" evidence="6">
    <location>
        <begin position="98"/>
        <end position="120"/>
    </location>
</feature>
<name>A0A2W1N243_9FLAO</name>
<dbReference type="InterPro" id="IPR050638">
    <property type="entry name" value="AA-Vitamin_Transporters"/>
</dbReference>
<proteinExistence type="predicted"/>
<evidence type="ECO:0000256" key="1">
    <source>
        <dbReference type="ARBA" id="ARBA00004651"/>
    </source>
</evidence>
<feature type="domain" description="EamA" evidence="7">
    <location>
        <begin position="8"/>
        <end position="143"/>
    </location>
</feature>
<keyword evidence="3 6" id="KW-0812">Transmembrane</keyword>
<feature type="transmembrane region" description="Helical" evidence="6">
    <location>
        <begin position="274"/>
        <end position="292"/>
    </location>
</feature>
<comment type="subcellular location">
    <subcellularLocation>
        <location evidence="1">Cell membrane</location>
        <topology evidence="1">Multi-pass membrane protein</topology>
    </subcellularLocation>
</comment>